<evidence type="ECO:0000313" key="5">
    <source>
        <dbReference type="Proteomes" id="UP000184474"/>
    </source>
</evidence>
<evidence type="ECO:0000259" key="3">
    <source>
        <dbReference type="Pfam" id="PF01464"/>
    </source>
</evidence>
<proteinExistence type="inferred from homology"/>
<dbReference type="PANTHER" id="PTHR37423:SF2">
    <property type="entry name" value="MEMBRANE-BOUND LYTIC MUREIN TRANSGLYCOSYLASE C"/>
    <property type="match status" value="1"/>
</dbReference>
<dbReference type="STRING" id="156994.SAMN04488028_106231"/>
<accession>A0A1M6TYR3</accession>
<keyword evidence="2" id="KW-0472">Membrane</keyword>
<comment type="similarity">
    <text evidence="1">Belongs to the transglycosylase Slt family.</text>
</comment>
<dbReference type="InterPro" id="IPR023346">
    <property type="entry name" value="Lysozyme-like_dom_sf"/>
</dbReference>
<reference evidence="5" key="1">
    <citation type="submission" date="2016-11" db="EMBL/GenBank/DDBJ databases">
        <authorList>
            <person name="Varghese N."/>
            <person name="Submissions S."/>
        </authorList>
    </citation>
    <scope>NUCLEOTIDE SEQUENCE [LARGE SCALE GENOMIC DNA]</scope>
    <source>
        <strain evidence="5">DSM 26134</strain>
    </source>
</reference>
<gene>
    <name evidence="4" type="ORF">SAMN04488028_106231</name>
</gene>
<dbReference type="SUPFAM" id="SSF53955">
    <property type="entry name" value="Lysozyme-like"/>
    <property type="match status" value="1"/>
</dbReference>
<evidence type="ECO:0000313" key="4">
    <source>
        <dbReference type="EMBL" id="SHK61958.1"/>
    </source>
</evidence>
<evidence type="ECO:0000256" key="2">
    <source>
        <dbReference type="SAM" id="Phobius"/>
    </source>
</evidence>
<dbReference type="CDD" id="cd16894">
    <property type="entry name" value="MltD-like"/>
    <property type="match status" value="1"/>
</dbReference>
<keyword evidence="5" id="KW-1185">Reference proteome</keyword>
<feature type="transmembrane region" description="Helical" evidence="2">
    <location>
        <begin position="7"/>
        <end position="23"/>
    </location>
</feature>
<protein>
    <submittedName>
        <fullName evidence="4">Transglycosylase SLT domain-containing protein</fullName>
    </submittedName>
</protein>
<dbReference type="EMBL" id="FRAA01000006">
    <property type="protein sequence ID" value="SHK61958.1"/>
    <property type="molecule type" value="Genomic_DNA"/>
</dbReference>
<dbReference type="Gene3D" id="1.10.530.10">
    <property type="match status" value="1"/>
</dbReference>
<dbReference type="AlphaFoldDB" id="A0A1M6TYR3"/>
<dbReference type="Pfam" id="PF01464">
    <property type="entry name" value="SLT"/>
    <property type="match status" value="1"/>
</dbReference>
<dbReference type="PANTHER" id="PTHR37423">
    <property type="entry name" value="SOLUBLE LYTIC MUREIN TRANSGLYCOSYLASE-RELATED"/>
    <property type="match status" value="1"/>
</dbReference>
<evidence type="ECO:0000256" key="1">
    <source>
        <dbReference type="ARBA" id="ARBA00007734"/>
    </source>
</evidence>
<organism evidence="4 5">
    <name type="scientific">Reichenbachiella agariperforans</name>
    <dbReference type="NCBI Taxonomy" id="156994"/>
    <lineage>
        <taxon>Bacteria</taxon>
        <taxon>Pseudomonadati</taxon>
        <taxon>Bacteroidota</taxon>
        <taxon>Cytophagia</taxon>
        <taxon>Cytophagales</taxon>
        <taxon>Reichenbachiellaceae</taxon>
        <taxon>Reichenbachiella</taxon>
    </lineage>
</organism>
<keyword evidence="2" id="KW-0812">Transmembrane</keyword>
<keyword evidence="2" id="KW-1133">Transmembrane helix</keyword>
<sequence length="316" mass="35917">MPKELRYLLIGLVLGGVIIYWVNPGGEGQKEVTADTEPERVESGVPTELETQINNGTIAGYALPEEFSFAGELVPLHRADVKERLDREVQVNAFWHSNAILIIKRANKWLPTIDSILQANEVPTDFKYLAVAESGLQNVISPSNAVGFWQFLKGTAKDFGLTVNSEVDERYDPVLSTVAASKYLKKAHQKFGNWTFVAASYNMGMRAASEVIRKQNAETYYDMIMSEEPSRYVFRIIALKNLLEDPTAFSFQVDEKDLYQLPETKQIIVTQSISDWNEFAQKHGMTFYQLKQLNPWIRDYKLTVRSGQKYTVEVTI</sequence>
<dbReference type="InterPro" id="IPR008258">
    <property type="entry name" value="Transglycosylase_SLT_dom_1"/>
</dbReference>
<dbReference type="Proteomes" id="UP000184474">
    <property type="component" value="Unassembled WGS sequence"/>
</dbReference>
<feature type="domain" description="Transglycosylase SLT" evidence="3">
    <location>
        <begin position="123"/>
        <end position="221"/>
    </location>
</feature>
<name>A0A1M6TYR3_REIAG</name>
<dbReference type="RefSeq" id="WP_073124043.1">
    <property type="nucleotide sequence ID" value="NZ_FRAA01000006.1"/>
</dbReference>